<proteinExistence type="predicted"/>
<evidence type="ECO:0000313" key="3">
    <source>
        <dbReference type="Proteomes" id="UP000032141"/>
    </source>
</evidence>
<reference evidence="2" key="2">
    <citation type="submission" date="2015-06" db="UniProtKB">
        <authorList>
            <consortium name="EnsemblPlants"/>
        </authorList>
    </citation>
    <scope>IDENTIFICATION</scope>
</reference>
<evidence type="ECO:0000256" key="1">
    <source>
        <dbReference type="SAM" id="MobiDB-lite"/>
    </source>
</evidence>
<dbReference type="Proteomes" id="UP000032141">
    <property type="component" value="Unassembled WGS sequence"/>
</dbReference>
<dbReference type="Gramene" id="Bo00817s010.1">
    <property type="protein sequence ID" value="Bo00817s010.1"/>
    <property type="gene ID" value="Bo00817s010"/>
</dbReference>
<sequence>MFIDRETSDVDLCSLSQGEDEPLREFMSRFKLVMSRTRGHSTTNCKILGARLAVKLLAGELSELTSLKDLVRDSDRPPKTDKNLPAENSPQRNQSGDKRGRRHDEKNDINRRRVNMIIRGSQYYNDTVSAIKAYQRKADSSANWPTWSLPRDARNNSITFEEEEAGRIDLLHCDPLVIDLVIRDLEVARVLIDTLKRMNVELGAVIPTPKPLTCFSVETLMTFGSIQQQVMAREVTMIIDFTVVDHPAIFDMIMGTPWINAIKAVPSTYYLKFPTQNGIAAIWGCQKQSRLYFLTEHKIRQATTTAMTKRKCTKITQPSAENTSTKDDLASSAEATSSDIKNQHDSEANATTQPEEKNPEEDVDPATVSSAKAADATLTAE</sequence>
<dbReference type="PANTHER" id="PTHR33240:SF8">
    <property type="entry name" value="OS03G0439900 PROTEIN"/>
    <property type="match status" value="1"/>
</dbReference>
<feature type="region of interest" description="Disordered" evidence="1">
    <location>
        <begin position="305"/>
        <end position="381"/>
    </location>
</feature>
<dbReference type="HOGENOM" id="CLU_038983_0_0_1"/>
<keyword evidence="3" id="KW-1185">Reference proteome</keyword>
<feature type="compositionally biased region" description="Basic and acidic residues" evidence="1">
    <location>
        <begin position="69"/>
        <end position="84"/>
    </location>
</feature>
<organism evidence="2 3">
    <name type="scientific">Brassica oleracea var. oleracea</name>
    <dbReference type="NCBI Taxonomy" id="109376"/>
    <lineage>
        <taxon>Eukaryota</taxon>
        <taxon>Viridiplantae</taxon>
        <taxon>Streptophyta</taxon>
        <taxon>Embryophyta</taxon>
        <taxon>Tracheophyta</taxon>
        <taxon>Spermatophyta</taxon>
        <taxon>Magnoliopsida</taxon>
        <taxon>eudicotyledons</taxon>
        <taxon>Gunneridae</taxon>
        <taxon>Pentapetalae</taxon>
        <taxon>rosids</taxon>
        <taxon>malvids</taxon>
        <taxon>Brassicales</taxon>
        <taxon>Brassicaceae</taxon>
        <taxon>Brassiceae</taxon>
        <taxon>Brassica</taxon>
    </lineage>
</organism>
<feature type="region of interest" description="Disordered" evidence="1">
    <location>
        <begin position="69"/>
        <end position="111"/>
    </location>
</feature>
<dbReference type="eggNOG" id="KOG0017">
    <property type="taxonomic scope" value="Eukaryota"/>
</dbReference>
<dbReference type="PANTHER" id="PTHR33240">
    <property type="entry name" value="OS08G0508500 PROTEIN"/>
    <property type="match status" value="1"/>
</dbReference>
<dbReference type="AlphaFoldDB" id="A0A0D2ZRA1"/>
<reference evidence="2" key="1">
    <citation type="journal article" date="2014" name="Genome Biol.">
        <title>Transcriptome and methylome profiling reveals relics of genome dominance in the mesopolyploid Brassica oleracea.</title>
        <authorList>
            <person name="Parkin I.A."/>
            <person name="Koh C."/>
            <person name="Tang H."/>
            <person name="Robinson S.J."/>
            <person name="Kagale S."/>
            <person name="Clarke W.E."/>
            <person name="Town C.D."/>
            <person name="Nixon J."/>
            <person name="Krishnakumar V."/>
            <person name="Bidwell S.L."/>
            <person name="Denoeud F."/>
            <person name="Belcram H."/>
            <person name="Links M.G."/>
            <person name="Just J."/>
            <person name="Clarke C."/>
            <person name="Bender T."/>
            <person name="Huebert T."/>
            <person name="Mason A.S."/>
            <person name="Pires J.C."/>
            <person name="Barker G."/>
            <person name="Moore J."/>
            <person name="Walley P.G."/>
            <person name="Manoli S."/>
            <person name="Batley J."/>
            <person name="Edwards D."/>
            <person name="Nelson M.N."/>
            <person name="Wang X."/>
            <person name="Paterson A.H."/>
            <person name="King G."/>
            <person name="Bancroft I."/>
            <person name="Chalhoub B."/>
            <person name="Sharpe A.G."/>
        </authorList>
    </citation>
    <scope>NUCLEOTIDE SEQUENCE [LARGE SCALE GENOMIC DNA]</scope>
    <source>
        <strain evidence="2">cv. TO1000</strain>
    </source>
</reference>
<feature type="compositionally biased region" description="Basic and acidic residues" evidence="1">
    <location>
        <begin position="95"/>
        <end position="111"/>
    </location>
</feature>
<evidence type="ECO:0000313" key="2">
    <source>
        <dbReference type="EnsemblPlants" id="Bo00817s010.1"/>
    </source>
</evidence>
<accession>A0A0D2ZRA1</accession>
<protein>
    <recommendedName>
        <fullName evidence="4">Retrotransposon gag domain-containing protein</fullName>
    </recommendedName>
</protein>
<dbReference type="EnsemblPlants" id="Bo00817s010.1">
    <property type="protein sequence ID" value="Bo00817s010.1"/>
    <property type="gene ID" value="Bo00817s010"/>
</dbReference>
<name>A0A0D2ZRA1_BRAOL</name>
<feature type="compositionally biased region" description="Polar residues" evidence="1">
    <location>
        <begin position="314"/>
        <end position="323"/>
    </location>
</feature>
<evidence type="ECO:0008006" key="4">
    <source>
        <dbReference type="Google" id="ProtNLM"/>
    </source>
</evidence>